<protein>
    <submittedName>
        <fullName evidence="2">Uncharacterized protein</fullName>
    </submittedName>
</protein>
<dbReference type="RefSeq" id="WP_015183333.1">
    <property type="nucleotide sequence ID" value="NC_019738.1"/>
</dbReference>
<dbReference type="KEGG" id="mic:Mic7113_3462"/>
<feature type="compositionally biased region" description="Basic and acidic residues" evidence="1">
    <location>
        <begin position="33"/>
        <end position="50"/>
    </location>
</feature>
<sequence length="241" mass="27092">MKPELQRIETALNQLMPARPSDSQKRSATVGHPTDHLGEGNERDQDKRDPSFSVSVQPFPARKNSIKTPTLPKLKPAKISEHRHAANPALAMTLLNEIQDIVAHWQTELQTAVRNIQDLYIEGPIIDGWLESHPQEAQEGVGAVRLAKDDRLMDYVAEVVDQPDEKVTYETPRTGYRLCGLDGDGQFWSRPCPPDQVPSVSVAIARYQKIKQLISRKEELETRLSQLSETLVVLHGHLSKD</sequence>
<dbReference type="OrthoDB" id="508532at2"/>
<keyword evidence="3" id="KW-1185">Reference proteome</keyword>
<dbReference type="Proteomes" id="UP000010471">
    <property type="component" value="Chromosome"/>
</dbReference>
<dbReference type="HOGENOM" id="CLU_091594_0_0_3"/>
<organism evidence="2 3">
    <name type="scientific">Allocoleopsis franciscana PCC 7113</name>
    <dbReference type="NCBI Taxonomy" id="1173027"/>
    <lineage>
        <taxon>Bacteria</taxon>
        <taxon>Bacillati</taxon>
        <taxon>Cyanobacteriota</taxon>
        <taxon>Cyanophyceae</taxon>
        <taxon>Coleofasciculales</taxon>
        <taxon>Coleofasciculaceae</taxon>
        <taxon>Allocoleopsis</taxon>
        <taxon>Allocoleopsis franciscana</taxon>
    </lineage>
</organism>
<feature type="region of interest" description="Disordered" evidence="1">
    <location>
        <begin position="1"/>
        <end position="70"/>
    </location>
</feature>
<dbReference type="STRING" id="1173027.Mic7113_3462"/>
<name>K9WHA9_9CYAN</name>
<evidence type="ECO:0000313" key="3">
    <source>
        <dbReference type="Proteomes" id="UP000010471"/>
    </source>
</evidence>
<dbReference type="EMBL" id="CP003630">
    <property type="protein sequence ID" value="AFZ19191.1"/>
    <property type="molecule type" value="Genomic_DNA"/>
</dbReference>
<reference evidence="2 3" key="1">
    <citation type="submission" date="2012-06" db="EMBL/GenBank/DDBJ databases">
        <title>Finished chromosome of genome of Microcoleus sp. PCC 7113.</title>
        <authorList>
            <consortium name="US DOE Joint Genome Institute"/>
            <person name="Gugger M."/>
            <person name="Coursin T."/>
            <person name="Rippka R."/>
            <person name="Tandeau De Marsac N."/>
            <person name="Huntemann M."/>
            <person name="Wei C.-L."/>
            <person name="Han J."/>
            <person name="Detter J.C."/>
            <person name="Han C."/>
            <person name="Tapia R."/>
            <person name="Chen A."/>
            <person name="Kyrpides N."/>
            <person name="Mavromatis K."/>
            <person name="Markowitz V."/>
            <person name="Szeto E."/>
            <person name="Ivanova N."/>
            <person name="Pagani I."/>
            <person name="Pati A."/>
            <person name="Goodwin L."/>
            <person name="Nordberg H.P."/>
            <person name="Cantor M.N."/>
            <person name="Hua S.X."/>
            <person name="Woyke T."/>
            <person name="Kerfeld C.A."/>
        </authorList>
    </citation>
    <scope>NUCLEOTIDE SEQUENCE [LARGE SCALE GENOMIC DNA]</scope>
    <source>
        <strain evidence="2 3">PCC 7113</strain>
    </source>
</reference>
<proteinExistence type="predicted"/>
<dbReference type="eggNOG" id="ENOG502ZCCH">
    <property type="taxonomic scope" value="Bacteria"/>
</dbReference>
<evidence type="ECO:0000256" key="1">
    <source>
        <dbReference type="SAM" id="MobiDB-lite"/>
    </source>
</evidence>
<accession>K9WHA9</accession>
<dbReference type="PATRIC" id="fig|1173027.3.peg.3812"/>
<dbReference type="AlphaFoldDB" id="K9WHA9"/>
<evidence type="ECO:0000313" key="2">
    <source>
        <dbReference type="EMBL" id="AFZ19191.1"/>
    </source>
</evidence>
<gene>
    <name evidence="2" type="ORF">Mic7113_3462</name>
</gene>